<feature type="transmembrane region" description="Helical" evidence="5">
    <location>
        <begin position="89"/>
        <end position="106"/>
    </location>
</feature>
<accession>A0A1N7LDS2</accession>
<dbReference type="RefSeq" id="WP_034752999.1">
    <property type="nucleotide sequence ID" value="NZ_FTOV01000002.1"/>
</dbReference>
<keyword evidence="3 5" id="KW-1133">Transmembrane helix</keyword>
<evidence type="ECO:0000256" key="2">
    <source>
        <dbReference type="ARBA" id="ARBA00022692"/>
    </source>
</evidence>
<dbReference type="OrthoDB" id="1272334at2"/>
<keyword evidence="4 5" id="KW-0472">Membrane</keyword>
<comment type="subcellular location">
    <subcellularLocation>
        <location evidence="1">Membrane</location>
        <topology evidence="1">Multi-pass membrane protein</topology>
    </subcellularLocation>
</comment>
<sequence length="187" mass="21086">MKLINYILELAGFNSVNDFLGTYHVLFPSILGISLSFGAGVGFLETYSGVSFLLWVFMIVGTIADLVFGVVANLYYLNHEFETKKFMRGVFKAFVLFAVIFITNIFKMGIENSAIKPEFLKDPFIYLTATIHYSFVLLIGIYILLSIAENLAKMEIPVAISLTKILKVKIKKIENLEKDEENNTSDN</sequence>
<proteinExistence type="predicted"/>
<evidence type="ECO:0000256" key="5">
    <source>
        <dbReference type="SAM" id="Phobius"/>
    </source>
</evidence>
<organism evidence="6 7">
    <name type="scientific">Chryseobacterium gambrini</name>
    <dbReference type="NCBI Taxonomy" id="373672"/>
    <lineage>
        <taxon>Bacteria</taxon>
        <taxon>Pseudomonadati</taxon>
        <taxon>Bacteroidota</taxon>
        <taxon>Flavobacteriia</taxon>
        <taxon>Flavobacteriales</taxon>
        <taxon>Weeksellaceae</taxon>
        <taxon>Chryseobacterium group</taxon>
        <taxon>Chryseobacterium</taxon>
    </lineage>
</organism>
<dbReference type="STRING" id="373672.SAMN05421785_102165"/>
<reference evidence="6 7" key="1">
    <citation type="submission" date="2017-01" db="EMBL/GenBank/DDBJ databases">
        <authorList>
            <person name="Mah S.A."/>
            <person name="Swanson W.J."/>
            <person name="Moy G.W."/>
            <person name="Vacquier V.D."/>
        </authorList>
    </citation>
    <scope>NUCLEOTIDE SEQUENCE [LARGE SCALE GENOMIC DNA]</scope>
    <source>
        <strain evidence="6 7">DSM 18014</strain>
    </source>
</reference>
<feature type="transmembrane region" description="Helical" evidence="5">
    <location>
        <begin position="126"/>
        <end position="145"/>
    </location>
</feature>
<evidence type="ECO:0000313" key="6">
    <source>
        <dbReference type="EMBL" id="SIS71941.1"/>
    </source>
</evidence>
<evidence type="ECO:0000256" key="1">
    <source>
        <dbReference type="ARBA" id="ARBA00004141"/>
    </source>
</evidence>
<feature type="transmembrane region" description="Helical" evidence="5">
    <location>
        <begin position="21"/>
        <end position="44"/>
    </location>
</feature>
<dbReference type="Pfam" id="PF05105">
    <property type="entry name" value="Phage_holin_4_1"/>
    <property type="match status" value="1"/>
</dbReference>
<feature type="transmembrane region" description="Helical" evidence="5">
    <location>
        <begin position="50"/>
        <end position="77"/>
    </location>
</feature>
<dbReference type="AlphaFoldDB" id="A0A1N7LDS2"/>
<gene>
    <name evidence="6" type="ORF">SAMN05421785_102165</name>
</gene>
<evidence type="ECO:0000313" key="7">
    <source>
        <dbReference type="Proteomes" id="UP000185781"/>
    </source>
</evidence>
<protein>
    <submittedName>
        <fullName evidence="6">Bacteriophage holin family protein</fullName>
    </submittedName>
</protein>
<evidence type="ECO:0000256" key="4">
    <source>
        <dbReference type="ARBA" id="ARBA00023136"/>
    </source>
</evidence>
<dbReference type="Proteomes" id="UP000185781">
    <property type="component" value="Unassembled WGS sequence"/>
</dbReference>
<name>A0A1N7LDS2_9FLAO</name>
<evidence type="ECO:0000256" key="3">
    <source>
        <dbReference type="ARBA" id="ARBA00022989"/>
    </source>
</evidence>
<dbReference type="EMBL" id="FTOV01000002">
    <property type="protein sequence ID" value="SIS71941.1"/>
    <property type="molecule type" value="Genomic_DNA"/>
</dbReference>
<keyword evidence="2 5" id="KW-0812">Transmembrane</keyword>
<dbReference type="InterPro" id="IPR006480">
    <property type="entry name" value="Phage_holin_4_1"/>
</dbReference>
<dbReference type="GO" id="GO:0016020">
    <property type="term" value="C:membrane"/>
    <property type="evidence" value="ECO:0007669"/>
    <property type="project" value="UniProtKB-SubCell"/>
</dbReference>